<evidence type="ECO:0000256" key="3">
    <source>
        <dbReference type="ARBA" id="ARBA00022793"/>
    </source>
</evidence>
<evidence type="ECO:0000313" key="11">
    <source>
        <dbReference type="EMBL" id="OOQ87001.1"/>
    </source>
</evidence>
<organism evidence="11 12">
    <name type="scientific">Penicillium brasilianum</name>
    <dbReference type="NCBI Taxonomy" id="104259"/>
    <lineage>
        <taxon>Eukaryota</taxon>
        <taxon>Fungi</taxon>
        <taxon>Dikarya</taxon>
        <taxon>Ascomycota</taxon>
        <taxon>Pezizomycotina</taxon>
        <taxon>Eurotiomycetes</taxon>
        <taxon>Eurotiomycetidae</taxon>
        <taxon>Eurotiales</taxon>
        <taxon>Aspergillaceae</taxon>
        <taxon>Penicillium</taxon>
    </lineage>
</organism>
<evidence type="ECO:0000256" key="9">
    <source>
        <dbReference type="RuleBase" id="RU366045"/>
    </source>
</evidence>
<dbReference type="Pfam" id="PF00106">
    <property type="entry name" value="adh_short"/>
    <property type="match status" value="1"/>
</dbReference>
<dbReference type="Pfam" id="PF04909">
    <property type="entry name" value="Amidohydro_2"/>
    <property type="match status" value="1"/>
</dbReference>
<dbReference type="SUPFAM" id="SSF51556">
    <property type="entry name" value="Metallo-dependent hydrolases"/>
    <property type="match status" value="1"/>
</dbReference>
<evidence type="ECO:0000256" key="5">
    <source>
        <dbReference type="ARBA" id="ARBA00022857"/>
    </source>
</evidence>
<comment type="similarity">
    <text evidence="1">Belongs to the metallo-dependent hydrolases superfamily. ACMSD family.</text>
</comment>
<evidence type="ECO:0000256" key="4">
    <source>
        <dbReference type="ARBA" id="ARBA00022833"/>
    </source>
</evidence>
<dbReference type="InterPro" id="IPR020904">
    <property type="entry name" value="Sc_DH/Rdtase_CS"/>
</dbReference>
<dbReference type="PANTHER" id="PTHR21240">
    <property type="entry name" value="2-AMINO-3-CARBOXYLMUCONATE-6-SEMIALDEHYDE DECARBOXYLASE"/>
    <property type="match status" value="1"/>
</dbReference>
<dbReference type="InterPro" id="IPR006680">
    <property type="entry name" value="Amidohydro-rel"/>
</dbReference>
<evidence type="ECO:0000256" key="8">
    <source>
        <dbReference type="ARBA" id="ARBA00038889"/>
    </source>
</evidence>
<dbReference type="GO" id="GO:0005829">
    <property type="term" value="C:cytosol"/>
    <property type="evidence" value="ECO:0007669"/>
    <property type="project" value="TreeGrafter"/>
</dbReference>
<dbReference type="Gene3D" id="3.20.20.140">
    <property type="entry name" value="Metal-dependent hydrolases"/>
    <property type="match status" value="1"/>
</dbReference>
<dbReference type="Proteomes" id="UP000190744">
    <property type="component" value="Unassembled WGS sequence"/>
</dbReference>
<name>A0A1S9RNQ1_PENBI</name>
<keyword evidence="2" id="KW-0479">Metal-binding</keyword>
<sequence length="623" mass="68609">MPTLHPILYKGRFEATLGIHITYEDAIGVIIYCLNWFDKSCGGSLHAMSSCGSLEGKIVAVTGGGSGIGLCYTLLAQTHKAKRVIIADICLSERAQEAIDADETIVYLKCDVTKWEDLQALIDFSRDSFGDVPDIYVASAGVLEPSHSNFWHDPEPLEANGYSQLDVNVNHPIKLTRLAIRGLLGSNKLGVVVLLGSTAGYAKQYMAPIYSASKHAITGFTKSMGDAEKHQRVRVIAVCPGIVSTPQWTTGSPAERFQLLEGIAITPEHVAEAIHNAVTEPAKYPGGTVLEILASGSRVLPEWGYRDALAENGHGHPDGMPAIPEWSVELHLEMMKQINVDKSYLSISSPGTYLSRGDTALARKLTRYVNDYAGELKQSYPDRFGFFASLALEDIEGSIEEIPHAFDNLNADAVAVMTNFHGCYLGHKKFDPIFNELNRRYAVVFMHPTTPCLSTGLHATPLTNFPNPMFEFLFDSARAVMNLFMSGTVSRCPNIKWIVPHCGGALPPLINRFSSIAPIVGTTGVDVNLSPKWVKEQLNTRFHFDTAGFAFPEMMKGLLEYVTIDRILYGSDFPFTNLKYVEILSDQHDQKLLDVVSEEEDVEKVNQKNAMALFAKKERSTLS</sequence>
<gene>
    <name evidence="11" type="ORF">PEBR_18929</name>
</gene>
<dbReference type="AlphaFoldDB" id="A0A1S9RNQ1"/>
<keyword evidence="4" id="KW-0862">Zinc</keyword>
<keyword evidence="5" id="KW-0521">NADP</keyword>
<dbReference type="GO" id="GO:0046872">
    <property type="term" value="F:metal ion binding"/>
    <property type="evidence" value="ECO:0007669"/>
    <property type="project" value="UniProtKB-KW"/>
</dbReference>
<evidence type="ECO:0000256" key="6">
    <source>
        <dbReference type="ARBA" id="ARBA00023239"/>
    </source>
</evidence>
<dbReference type="GO" id="GO:0016787">
    <property type="term" value="F:hydrolase activity"/>
    <property type="evidence" value="ECO:0007669"/>
    <property type="project" value="InterPro"/>
</dbReference>
<dbReference type="PRINTS" id="PR00081">
    <property type="entry name" value="GDHRDH"/>
</dbReference>
<keyword evidence="3 9" id="KW-0210">Decarboxylase</keyword>
<feature type="domain" description="Amidohydrolase-related" evidence="10">
    <location>
        <begin position="323"/>
        <end position="614"/>
    </location>
</feature>
<dbReference type="PANTHER" id="PTHR21240:SF29">
    <property type="entry name" value="AMIDOHYDROLASE-RELATED DOMAIN-CONTAINING PROTEIN"/>
    <property type="match status" value="1"/>
</dbReference>
<keyword evidence="6 9" id="KW-0456">Lyase</keyword>
<evidence type="ECO:0000256" key="1">
    <source>
        <dbReference type="ARBA" id="ARBA00005871"/>
    </source>
</evidence>
<dbReference type="InterPro" id="IPR032465">
    <property type="entry name" value="ACMSD"/>
</dbReference>
<evidence type="ECO:0000313" key="12">
    <source>
        <dbReference type="Proteomes" id="UP000190744"/>
    </source>
</evidence>
<dbReference type="GO" id="GO:0019748">
    <property type="term" value="P:secondary metabolic process"/>
    <property type="evidence" value="ECO:0007669"/>
    <property type="project" value="TreeGrafter"/>
</dbReference>
<evidence type="ECO:0000259" key="10">
    <source>
        <dbReference type="Pfam" id="PF04909"/>
    </source>
</evidence>
<dbReference type="Gene3D" id="3.40.50.720">
    <property type="entry name" value="NAD(P)-binding Rossmann-like Domain"/>
    <property type="match status" value="1"/>
</dbReference>
<comment type="caution">
    <text evidence="11">The sequence shown here is derived from an EMBL/GenBank/DDBJ whole genome shotgun (WGS) entry which is preliminary data.</text>
</comment>
<evidence type="ECO:0000256" key="2">
    <source>
        <dbReference type="ARBA" id="ARBA00022723"/>
    </source>
</evidence>
<dbReference type="PROSITE" id="PS00061">
    <property type="entry name" value="ADH_SHORT"/>
    <property type="match status" value="1"/>
</dbReference>
<proteinExistence type="inferred from homology"/>
<dbReference type="EMBL" id="LJBN01000130">
    <property type="protein sequence ID" value="OOQ87001.1"/>
    <property type="molecule type" value="Genomic_DNA"/>
</dbReference>
<dbReference type="InterPro" id="IPR032466">
    <property type="entry name" value="Metal_Hydrolase"/>
</dbReference>
<dbReference type="InterPro" id="IPR002347">
    <property type="entry name" value="SDR_fam"/>
</dbReference>
<dbReference type="SUPFAM" id="SSF51735">
    <property type="entry name" value="NAD(P)-binding Rossmann-fold domains"/>
    <property type="match status" value="1"/>
</dbReference>
<dbReference type="EC" id="4.1.1.52" evidence="8"/>
<protein>
    <recommendedName>
        <fullName evidence="8">6-methylsalicylate decarboxylase</fullName>
        <ecNumber evidence="8">4.1.1.52</ecNumber>
    </recommendedName>
</protein>
<comment type="catalytic activity">
    <reaction evidence="7">
        <text>6-methylsalicylate + H(+) = 3-methylphenol + CO2</text>
        <dbReference type="Rhea" id="RHEA:23112"/>
        <dbReference type="ChEBI" id="CHEBI:15378"/>
        <dbReference type="ChEBI" id="CHEBI:16526"/>
        <dbReference type="ChEBI" id="CHEBI:17231"/>
        <dbReference type="ChEBI" id="CHEBI:36658"/>
        <dbReference type="EC" id="4.1.1.52"/>
    </reaction>
    <physiologicalReaction direction="left-to-right" evidence="7">
        <dbReference type="Rhea" id="RHEA:23113"/>
    </physiologicalReaction>
</comment>
<accession>A0A1S9RNQ1</accession>
<dbReference type="GO" id="GO:0047596">
    <property type="term" value="F:6-methylsalicylate decarboxylase activity"/>
    <property type="evidence" value="ECO:0007669"/>
    <property type="project" value="UniProtKB-EC"/>
</dbReference>
<evidence type="ECO:0000256" key="7">
    <source>
        <dbReference type="ARBA" id="ARBA00036832"/>
    </source>
</evidence>
<reference evidence="12" key="1">
    <citation type="submission" date="2015-09" db="EMBL/GenBank/DDBJ databases">
        <authorList>
            <person name="Fill T.P."/>
            <person name="Baretta J.F."/>
            <person name="de Almeida L.G."/>
            <person name="Rocha M."/>
            <person name="de Souza D.H."/>
            <person name="Malavazi I."/>
            <person name="Cerdeira L.T."/>
            <person name="Hong H."/>
            <person name="Samborskyy M."/>
            <person name="de Vasconcelos A.T."/>
            <person name="Leadlay P."/>
            <person name="Rodrigues-Filho E."/>
        </authorList>
    </citation>
    <scope>NUCLEOTIDE SEQUENCE [LARGE SCALE GENOMIC DNA]</scope>
    <source>
        <strain evidence="12">LaBioMMi 136</strain>
    </source>
</reference>
<dbReference type="InterPro" id="IPR036291">
    <property type="entry name" value="NAD(P)-bd_dom_sf"/>
</dbReference>